<comment type="caution">
    <text evidence="2">The sequence shown here is derived from an EMBL/GenBank/DDBJ whole genome shotgun (WGS) entry which is preliminary data.</text>
</comment>
<keyword evidence="1" id="KW-0812">Transmembrane</keyword>
<protein>
    <recommendedName>
        <fullName evidence="4">Lipoprotein</fullName>
    </recommendedName>
</protein>
<dbReference type="PROSITE" id="PS51257">
    <property type="entry name" value="PROKAR_LIPOPROTEIN"/>
    <property type="match status" value="1"/>
</dbReference>
<sequence length="55" mass="5918">MKNQKRSIPGLMLVLVALIGLSSCNRGYGCPYDFSIADTMSTIVVAVVKVIALIF</sequence>
<gene>
    <name evidence="2" type="ORF">IPO85_09605</name>
</gene>
<evidence type="ECO:0008006" key="4">
    <source>
        <dbReference type="Google" id="ProtNLM"/>
    </source>
</evidence>
<feature type="transmembrane region" description="Helical" evidence="1">
    <location>
        <begin position="36"/>
        <end position="54"/>
    </location>
</feature>
<keyword evidence="1" id="KW-0472">Membrane</keyword>
<proteinExistence type="predicted"/>
<dbReference type="EMBL" id="JADKFW010000005">
    <property type="protein sequence ID" value="MBK9717753.1"/>
    <property type="molecule type" value="Genomic_DNA"/>
</dbReference>
<accession>A0A9D7S8K5</accession>
<keyword evidence="1" id="KW-1133">Transmembrane helix</keyword>
<dbReference type="Proteomes" id="UP000808349">
    <property type="component" value="Unassembled WGS sequence"/>
</dbReference>
<evidence type="ECO:0000313" key="3">
    <source>
        <dbReference type="Proteomes" id="UP000808349"/>
    </source>
</evidence>
<name>A0A9D7S8K5_9BACT</name>
<reference evidence="2 3" key="1">
    <citation type="submission" date="2020-10" db="EMBL/GenBank/DDBJ databases">
        <title>Connecting structure to function with the recovery of over 1000 high-quality activated sludge metagenome-assembled genomes encoding full-length rRNA genes using long-read sequencing.</title>
        <authorList>
            <person name="Singleton C.M."/>
            <person name="Petriglieri F."/>
            <person name="Kristensen J.M."/>
            <person name="Kirkegaard R.H."/>
            <person name="Michaelsen T.Y."/>
            <person name="Andersen M.H."/>
            <person name="Karst S.M."/>
            <person name="Dueholm M.S."/>
            <person name="Nielsen P.H."/>
            <person name="Albertsen M."/>
        </authorList>
    </citation>
    <scope>NUCLEOTIDE SEQUENCE [LARGE SCALE GENOMIC DNA]</scope>
    <source>
        <strain evidence="2">Ribe_18-Q3-R11-54_BAT3C.373</strain>
    </source>
</reference>
<organism evidence="2 3">
    <name type="scientific">Candidatus Defluviibacterium haderslevense</name>
    <dbReference type="NCBI Taxonomy" id="2981993"/>
    <lineage>
        <taxon>Bacteria</taxon>
        <taxon>Pseudomonadati</taxon>
        <taxon>Bacteroidota</taxon>
        <taxon>Saprospiria</taxon>
        <taxon>Saprospirales</taxon>
        <taxon>Saprospiraceae</taxon>
        <taxon>Candidatus Defluviibacterium</taxon>
    </lineage>
</organism>
<dbReference type="AlphaFoldDB" id="A0A9D7S8K5"/>
<evidence type="ECO:0000256" key="1">
    <source>
        <dbReference type="SAM" id="Phobius"/>
    </source>
</evidence>
<evidence type="ECO:0000313" key="2">
    <source>
        <dbReference type="EMBL" id="MBK9717753.1"/>
    </source>
</evidence>